<keyword evidence="2" id="KW-0012">Acyltransferase</keyword>
<dbReference type="Pfam" id="PF00583">
    <property type="entry name" value="Acetyltransf_1"/>
    <property type="match status" value="1"/>
</dbReference>
<dbReference type="PROSITE" id="PS51186">
    <property type="entry name" value="GNAT"/>
    <property type="match status" value="1"/>
</dbReference>
<gene>
    <name evidence="4" type="ORF">CR205_13255</name>
</gene>
<dbReference type="PANTHER" id="PTHR43420">
    <property type="entry name" value="ACETYLTRANSFERASE"/>
    <property type="match status" value="1"/>
</dbReference>
<keyword evidence="1 4" id="KW-0808">Transferase</keyword>
<dbReference type="Gene3D" id="3.40.630.30">
    <property type="match status" value="1"/>
</dbReference>
<name>A0A2W0HI64_9BACI</name>
<keyword evidence="5" id="KW-1185">Reference proteome</keyword>
<dbReference type="CDD" id="cd04301">
    <property type="entry name" value="NAT_SF"/>
    <property type="match status" value="1"/>
</dbReference>
<dbReference type="GO" id="GO:0016747">
    <property type="term" value="F:acyltransferase activity, transferring groups other than amino-acyl groups"/>
    <property type="evidence" value="ECO:0007669"/>
    <property type="project" value="InterPro"/>
</dbReference>
<organism evidence="4 5">
    <name type="scientific">Alteribacter lacisalsi</name>
    <dbReference type="NCBI Taxonomy" id="2045244"/>
    <lineage>
        <taxon>Bacteria</taxon>
        <taxon>Bacillati</taxon>
        <taxon>Bacillota</taxon>
        <taxon>Bacilli</taxon>
        <taxon>Bacillales</taxon>
        <taxon>Bacillaceae</taxon>
        <taxon>Alteribacter</taxon>
    </lineage>
</organism>
<dbReference type="OrthoDB" id="87299at2"/>
<dbReference type="InterPro" id="IPR016181">
    <property type="entry name" value="Acyl_CoA_acyltransferase"/>
</dbReference>
<dbReference type="SUPFAM" id="SSF55729">
    <property type="entry name" value="Acyl-CoA N-acyltransferases (Nat)"/>
    <property type="match status" value="1"/>
</dbReference>
<dbReference type="AlphaFoldDB" id="A0A2W0HI64"/>
<dbReference type="EMBL" id="PDOF01000002">
    <property type="protein sequence ID" value="PYZ96662.1"/>
    <property type="molecule type" value="Genomic_DNA"/>
</dbReference>
<sequence length="294" mass="33265">MIEIKTIGREAVGEVASLIAELNNSEESHIGYCGKDENEIRKSLLEDLDEVPFSDCFAGVYEGATLVGVVGFDADLEDRSAEVWGPFLQENKWEAAFDLWNKMIELLPEEIDSLQMFSNAKNLRVCHLADELSFKKHSDQTILEFHRENRESLNSAQVEEITPEYVSAMTKLHDQAFPDTYYNGRQIIDRLNDHYRKVFVITSKGALTGYIYVEAEPEFGDANIEFFAVDPSARGQGIGTQLLAGALQWLFTFESIESIRLCVNASNGQAIHVYKKAGFQHLHDLRVFTKEIND</sequence>
<accession>A0A2W0HI64</accession>
<proteinExistence type="predicted"/>
<evidence type="ECO:0000313" key="4">
    <source>
        <dbReference type="EMBL" id="PYZ96662.1"/>
    </source>
</evidence>
<comment type="caution">
    <text evidence="4">The sequence shown here is derived from an EMBL/GenBank/DDBJ whole genome shotgun (WGS) entry which is preliminary data.</text>
</comment>
<feature type="domain" description="N-acetyltransferase" evidence="3">
    <location>
        <begin position="156"/>
        <end position="294"/>
    </location>
</feature>
<evidence type="ECO:0000313" key="5">
    <source>
        <dbReference type="Proteomes" id="UP000248066"/>
    </source>
</evidence>
<dbReference type="InterPro" id="IPR050680">
    <property type="entry name" value="YpeA/RimI_acetyltransf"/>
</dbReference>
<evidence type="ECO:0000256" key="2">
    <source>
        <dbReference type="ARBA" id="ARBA00023315"/>
    </source>
</evidence>
<dbReference type="InterPro" id="IPR000182">
    <property type="entry name" value="GNAT_dom"/>
</dbReference>
<reference evidence="4 5" key="1">
    <citation type="submission" date="2017-10" db="EMBL/GenBank/DDBJ databases">
        <title>Bacillus sp. nov., a halophilic bacterium isolated from a Yangshapao Lake.</title>
        <authorList>
            <person name="Wang H."/>
        </authorList>
    </citation>
    <scope>NUCLEOTIDE SEQUENCE [LARGE SCALE GENOMIC DNA]</scope>
    <source>
        <strain evidence="4 5">YSP-3</strain>
    </source>
</reference>
<dbReference type="Proteomes" id="UP000248066">
    <property type="component" value="Unassembled WGS sequence"/>
</dbReference>
<dbReference type="RefSeq" id="WP_110520588.1">
    <property type="nucleotide sequence ID" value="NZ_PDOF01000002.1"/>
</dbReference>
<evidence type="ECO:0000256" key="1">
    <source>
        <dbReference type="ARBA" id="ARBA00022679"/>
    </source>
</evidence>
<protein>
    <submittedName>
        <fullName evidence="4">GNAT family N-acetyltransferase</fullName>
    </submittedName>
</protein>
<evidence type="ECO:0000259" key="3">
    <source>
        <dbReference type="PROSITE" id="PS51186"/>
    </source>
</evidence>